<evidence type="ECO:0000313" key="11">
    <source>
        <dbReference type="EMBL" id="PJZ69482.1"/>
    </source>
</evidence>
<dbReference type="SUPFAM" id="SSF50341">
    <property type="entry name" value="CheW-like"/>
    <property type="match status" value="2"/>
</dbReference>
<dbReference type="Gene3D" id="1.20.120.160">
    <property type="entry name" value="HPT domain"/>
    <property type="match status" value="1"/>
</dbReference>
<dbReference type="Gene3D" id="2.30.30.40">
    <property type="entry name" value="SH3 Domains"/>
    <property type="match status" value="1"/>
</dbReference>
<dbReference type="InterPro" id="IPR036641">
    <property type="entry name" value="HPT_dom_sf"/>
</dbReference>
<dbReference type="SUPFAM" id="SSF47384">
    <property type="entry name" value="Homodimeric domain of signal transducing histidine kinase"/>
    <property type="match status" value="1"/>
</dbReference>
<evidence type="ECO:0000256" key="3">
    <source>
        <dbReference type="ARBA" id="ARBA00022553"/>
    </source>
</evidence>
<dbReference type="PANTHER" id="PTHR43395">
    <property type="entry name" value="SENSOR HISTIDINE KINASE CHEA"/>
    <property type="match status" value="1"/>
</dbReference>
<dbReference type="InterPro" id="IPR003594">
    <property type="entry name" value="HATPase_dom"/>
</dbReference>
<dbReference type="Pfam" id="PF01584">
    <property type="entry name" value="CheW"/>
    <property type="match status" value="2"/>
</dbReference>
<keyword evidence="3 6" id="KW-0597">Phosphoprotein</keyword>
<dbReference type="EMBL" id="NPDZ01000011">
    <property type="protein sequence ID" value="PJZ72307.1"/>
    <property type="molecule type" value="Genomic_DNA"/>
</dbReference>
<proteinExistence type="predicted"/>
<dbReference type="InterPro" id="IPR004358">
    <property type="entry name" value="Sig_transdc_His_kin-like_C"/>
</dbReference>
<evidence type="ECO:0000313" key="12">
    <source>
        <dbReference type="EMBL" id="PJZ72307.1"/>
    </source>
</evidence>
<dbReference type="Pfam" id="PF01627">
    <property type="entry name" value="Hpt"/>
    <property type="match status" value="1"/>
</dbReference>
<feature type="modified residue" description="Phosphohistidine" evidence="6">
    <location>
        <position position="47"/>
    </location>
</feature>
<dbReference type="OrthoDB" id="9803176at2"/>
<protein>
    <recommendedName>
        <fullName evidence="2">histidine kinase</fullName>
        <ecNumber evidence="2">2.7.13.3</ecNumber>
    </recommendedName>
</protein>
<feature type="domain" description="CheW-like" evidence="9">
    <location>
        <begin position="538"/>
        <end position="671"/>
    </location>
</feature>
<feature type="domain" description="HPt" evidence="10">
    <location>
        <begin position="1"/>
        <end position="104"/>
    </location>
</feature>
<dbReference type="PROSITE" id="PS50109">
    <property type="entry name" value="HIS_KIN"/>
    <property type="match status" value="1"/>
</dbReference>
<evidence type="ECO:0000313" key="14">
    <source>
        <dbReference type="Proteomes" id="UP000231990"/>
    </source>
</evidence>
<dbReference type="AlphaFoldDB" id="A0A2M9ZJR9"/>
<dbReference type="InterPro" id="IPR002545">
    <property type="entry name" value="CheW-lke_dom"/>
</dbReference>
<dbReference type="SMART" id="SM00073">
    <property type="entry name" value="HPT"/>
    <property type="match status" value="1"/>
</dbReference>
<feature type="domain" description="Histidine kinase" evidence="8">
    <location>
        <begin position="286"/>
        <end position="536"/>
    </location>
</feature>
<dbReference type="InterPro" id="IPR036097">
    <property type="entry name" value="HisK_dim/P_sf"/>
</dbReference>
<dbReference type="SUPFAM" id="SSF55874">
    <property type="entry name" value="ATPase domain of HSP90 chaperone/DNA topoisomerase II/histidine kinase"/>
    <property type="match status" value="1"/>
</dbReference>
<dbReference type="InterPro" id="IPR051315">
    <property type="entry name" value="Bact_Chemotaxis_CheA"/>
</dbReference>
<feature type="domain" description="CheW-like" evidence="9">
    <location>
        <begin position="690"/>
        <end position="821"/>
    </location>
</feature>
<dbReference type="InterPro" id="IPR005467">
    <property type="entry name" value="His_kinase_dom"/>
</dbReference>
<dbReference type="Proteomes" id="UP000231962">
    <property type="component" value="Unassembled WGS sequence"/>
</dbReference>
<feature type="region of interest" description="Disordered" evidence="7">
    <location>
        <begin position="127"/>
        <end position="151"/>
    </location>
</feature>
<dbReference type="GO" id="GO:0005737">
    <property type="term" value="C:cytoplasm"/>
    <property type="evidence" value="ECO:0007669"/>
    <property type="project" value="InterPro"/>
</dbReference>
<evidence type="ECO:0000313" key="13">
    <source>
        <dbReference type="Proteomes" id="UP000231962"/>
    </source>
</evidence>
<dbReference type="GO" id="GO:0006935">
    <property type="term" value="P:chemotaxis"/>
    <property type="evidence" value="ECO:0007669"/>
    <property type="project" value="InterPro"/>
</dbReference>
<dbReference type="Gene3D" id="1.10.287.560">
    <property type="entry name" value="Histidine kinase CheA-like, homodimeric domain"/>
    <property type="match status" value="1"/>
</dbReference>
<gene>
    <name evidence="11" type="ORF">CH360_10770</name>
    <name evidence="12" type="ORF">CH373_15430</name>
</gene>
<dbReference type="Gene3D" id="3.30.565.10">
    <property type="entry name" value="Histidine kinase-like ATPase, C-terminal domain"/>
    <property type="match status" value="1"/>
</dbReference>
<dbReference type="InterPro" id="IPR036890">
    <property type="entry name" value="HATPase_C_sf"/>
</dbReference>
<comment type="catalytic activity">
    <reaction evidence="1">
        <text>ATP + protein L-histidine = ADP + protein N-phospho-L-histidine.</text>
        <dbReference type="EC" id="2.7.13.3"/>
    </reaction>
</comment>
<keyword evidence="13" id="KW-1185">Reference proteome</keyword>
<evidence type="ECO:0000256" key="6">
    <source>
        <dbReference type="PROSITE-ProRule" id="PRU00110"/>
    </source>
</evidence>
<sequence length="831" mass="92660">MEVDYENLLKDYLMETRELLDLSEQAILDLEKGYSPDRINTLFRSIHTIKGNSAIFDLPSITKLSHTFENLLNHFRKAEVPPSPDAITLFLYCIDVLKEMNSNIAKGKDKDITELLKSIEAFLKNSQSTNGHVTNGTGNGNGKSNGSSKNGHYAKEKIAVPKSFLDKAESEQRYLYLIKYFSEISPNGSEQSPEYDRLSSLGLVLKEGVAPDSSNDNGKSKIVYYSLIISSLNKEQLLDSLPISILSVSLVYPRNGEPKFGFFPKIKEENADQNLGELSRNTENASSESYLKIPLYLLDHMINLTGETIVVRNQLLQKIESYDDPSLLAIVRNLSQLITSSQESVMRTRLQKLETLYKRIPRLIHDLERSTGKEIELILEGGEVELDKNIIDSISDPITHMIRNSVDHGIESPAERRAVGKSPKGRVILSAALRGGNVILKVEDDGRGLNYQRIKEKIIEKGLLSEDEVQRKSEEELSEFIFAPGFSTARAVSSTSGRGVGMDVVKMNFQKAGGTVSIASETGKGTSVIASLPQTLSIINCQMVRAGEMLFAIPQQNISEMLLMDEKLVSNVEKKEVYQLRGTLLPILDVRSIFDLNAGAAQDNKFIVVVHTEKHKFGLIVEEIENPEEIVVKPLSKELAKLNLYTGAAILGDGNVALILDITGITKFLKLLPNIREEIRGGVKKEVSDKQHYLLYSVCSQLFGLDSKNVLRIEQIDPNNIEKVMNREVMQYRGEIIELCRMDQYFRLNRGATEQERTMILFQTTKGKKGILVHEIHNVTEEISAYSQNEDQSSGVVGNGIVSGETVIVVDPITILNLVSKNIMHDQAQVG</sequence>
<dbReference type="InterPro" id="IPR037006">
    <property type="entry name" value="CheA-like_homodim_sf"/>
</dbReference>
<keyword evidence="4" id="KW-0808">Transferase</keyword>
<dbReference type="EC" id="2.7.13.3" evidence="2"/>
<dbReference type="InterPro" id="IPR036061">
    <property type="entry name" value="CheW-like_dom_sf"/>
</dbReference>
<evidence type="ECO:0000259" key="8">
    <source>
        <dbReference type="PROSITE" id="PS50109"/>
    </source>
</evidence>
<keyword evidence="5" id="KW-0418">Kinase</keyword>
<evidence type="ECO:0000256" key="4">
    <source>
        <dbReference type="ARBA" id="ARBA00022679"/>
    </source>
</evidence>
<evidence type="ECO:0000259" key="9">
    <source>
        <dbReference type="PROSITE" id="PS50851"/>
    </source>
</evidence>
<accession>A0A2M9ZJR9</accession>
<evidence type="ECO:0000256" key="2">
    <source>
        <dbReference type="ARBA" id="ARBA00012438"/>
    </source>
</evidence>
<comment type="caution">
    <text evidence="12">The sequence shown here is derived from an EMBL/GenBank/DDBJ whole genome shotgun (WGS) entry which is preliminary data.</text>
</comment>
<dbReference type="Proteomes" id="UP000231990">
    <property type="component" value="Unassembled WGS sequence"/>
</dbReference>
<dbReference type="EMBL" id="NPDY01000009">
    <property type="protein sequence ID" value="PJZ69482.1"/>
    <property type="molecule type" value="Genomic_DNA"/>
</dbReference>
<dbReference type="SMART" id="SM01231">
    <property type="entry name" value="H-kinase_dim"/>
    <property type="match status" value="1"/>
</dbReference>
<dbReference type="InterPro" id="IPR004105">
    <property type="entry name" value="CheA-like_dim"/>
</dbReference>
<dbReference type="CDD" id="cd00088">
    <property type="entry name" value="HPT"/>
    <property type="match status" value="1"/>
</dbReference>
<dbReference type="SUPFAM" id="SSF47226">
    <property type="entry name" value="Histidine-containing phosphotransfer domain, HPT domain"/>
    <property type="match status" value="1"/>
</dbReference>
<evidence type="ECO:0000256" key="7">
    <source>
        <dbReference type="SAM" id="MobiDB-lite"/>
    </source>
</evidence>
<dbReference type="CDD" id="cd16916">
    <property type="entry name" value="HATPase_CheA-like"/>
    <property type="match status" value="1"/>
</dbReference>
<dbReference type="InterPro" id="IPR008207">
    <property type="entry name" value="Sig_transdc_His_kin_Hpt_dom"/>
</dbReference>
<dbReference type="PANTHER" id="PTHR43395:SF1">
    <property type="entry name" value="CHEMOTAXIS PROTEIN CHEA"/>
    <property type="match status" value="1"/>
</dbReference>
<dbReference type="PROSITE" id="PS50851">
    <property type="entry name" value="CHEW"/>
    <property type="match status" value="2"/>
</dbReference>
<dbReference type="RefSeq" id="WP_100714044.1">
    <property type="nucleotide sequence ID" value="NZ_NPDY01000009.1"/>
</dbReference>
<reference evidence="13 14" key="1">
    <citation type="submission" date="2017-07" db="EMBL/GenBank/DDBJ databases">
        <title>Leptospira spp. isolated from tropical soils.</title>
        <authorList>
            <person name="Thibeaux R."/>
            <person name="Iraola G."/>
            <person name="Ferres I."/>
            <person name="Bierque E."/>
            <person name="Girault D."/>
            <person name="Soupe-Gilbert M.-E."/>
            <person name="Picardeau M."/>
            <person name="Goarant C."/>
        </authorList>
    </citation>
    <scope>NUCLEOTIDE SEQUENCE [LARGE SCALE GENOMIC DNA]</scope>
    <source>
        <strain evidence="12 14">FH1-B-B1</strain>
        <strain evidence="11 13">FH1-B-C1</strain>
    </source>
</reference>
<dbReference type="PROSITE" id="PS50894">
    <property type="entry name" value="HPT"/>
    <property type="match status" value="1"/>
</dbReference>
<dbReference type="Pfam" id="PF02518">
    <property type="entry name" value="HATPase_c"/>
    <property type="match status" value="1"/>
</dbReference>
<dbReference type="Gene3D" id="2.40.50.180">
    <property type="entry name" value="CheA-289, Domain 4"/>
    <property type="match status" value="1"/>
</dbReference>
<evidence type="ECO:0000256" key="5">
    <source>
        <dbReference type="ARBA" id="ARBA00022777"/>
    </source>
</evidence>
<dbReference type="SMART" id="SM00387">
    <property type="entry name" value="HATPase_c"/>
    <property type="match status" value="1"/>
</dbReference>
<dbReference type="GO" id="GO:0000155">
    <property type="term" value="F:phosphorelay sensor kinase activity"/>
    <property type="evidence" value="ECO:0007669"/>
    <property type="project" value="InterPro"/>
</dbReference>
<evidence type="ECO:0000259" key="10">
    <source>
        <dbReference type="PROSITE" id="PS50894"/>
    </source>
</evidence>
<dbReference type="PRINTS" id="PR00344">
    <property type="entry name" value="BCTRLSENSOR"/>
</dbReference>
<name>A0A2M9ZJR9_9LEPT</name>
<evidence type="ECO:0000256" key="1">
    <source>
        <dbReference type="ARBA" id="ARBA00000085"/>
    </source>
</evidence>
<dbReference type="SMART" id="SM00260">
    <property type="entry name" value="CheW"/>
    <property type="match status" value="2"/>
</dbReference>
<dbReference type="FunFam" id="3.30.565.10:FF:000016">
    <property type="entry name" value="Chemotaxis protein CheA, putative"/>
    <property type="match status" value="1"/>
</dbReference>
<dbReference type="Pfam" id="PF02895">
    <property type="entry name" value="H-kinase_dim"/>
    <property type="match status" value="1"/>
</dbReference>
<organism evidence="12 14">
    <name type="scientific">Leptospira perolatii</name>
    <dbReference type="NCBI Taxonomy" id="2023191"/>
    <lineage>
        <taxon>Bacteria</taxon>
        <taxon>Pseudomonadati</taxon>
        <taxon>Spirochaetota</taxon>
        <taxon>Spirochaetia</taxon>
        <taxon>Leptospirales</taxon>
        <taxon>Leptospiraceae</taxon>
        <taxon>Leptospira</taxon>
    </lineage>
</organism>